<evidence type="ECO:0000256" key="2">
    <source>
        <dbReference type="ARBA" id="ARBA00009087"/>
    </source>
</evidence>
<keyword evidence="4" id="KW-0539">Nucleus</keyword>
<comment type="similarity">
    <text evidence="2">Belongs to the ESF1 family.</text>
</comment>
<feature type="compositionally biased region" description="Basic and acidic residues" evidence="5">
    <location>
        <begin position="318"/>
        <end position="337"/>
    </location>
</feature>
<dbReference type="InterPro" id="IPR056750">
    <property type="entry name" value="RRM_ESF1"/>
</dbReference>
<dbReference type="GO" id="GO:0006364">
    <property type="term" value="P:rRNA processing"/>
    <property type="evidence" value="ECO:0007669"/>
    <property type="project" value="InterPro"/>
</dbReference>
<feature type="compositionally biased region" description="Acidic residues" evidence="5">
    <location>
        <begin position="194"/>
        <end position="213"/>
    </location>
</feature>
<dbReference type="InterPro" id="IPR012580">
    <property type="entry name" value="NUC153"/>
</dbReference>
<feature type="compositionally biased region" description="Basic residues" evidence="5">
    <location>
        <begin position="637"/>
        <end position="653"/>
    </location>
</feature>
<evidence type="ECO:0000256" key="1">
    <source>
        <dbReference type="ARBA" id="ARBA00004604"/>
    </source>
</evidence>
<reference evidence="8" key="1">
    <citation type="journal article" date="2019" name="bioRxiv">
        <title>The Genome of the Zebra Mussel, Dreissena polymorpha: A Resource for Invasive Species Research.</title>
        <authorList>
            <person name="McCartney M.A."/>
            <person name="Auch B."/>
            <person name="Kono T."/>
            <person name="Mallez S."/>
            <person name="Zhang Y."/>
            <person name="Obille A."/>
            <person name="Becker A."/>
            <person name="Abrahante J.E."/>
            <person name="Garbe J."/>
            <person name="Badalamenti J.P."/>
            <person name="Herman A."/>
            <person name="Mangelson H."/>
            <person name="Liachko I."/>
            <person name="Sullivan S."/>
            <person name="Sone E.D."/>
            <person name="Koren S."/>
            <person name="Silverstein K.A.T."/>
            <person name="Beckman K.B."/>
            <person name="Gohl D.M."/>
        </authorList>
    </citation>
    <scope>NUCLEOTIDE SEQUENCE</scope>
    <source>
        <strain evidence="8">Duluth1</strain>
        <tissue evidence="8">Whole animal</tissue>
    </source>
</reference>
<feature type="compositionally biased region" description="Basic residues" evidence="5">
    <location>
        <begin position="106"/>
        <end position="126"/>
    </location>
</feature>
<dbReference type="Pfam" id="PF25121">
    <property type="entry name" value="RRM_ESF1"/>
    <property type="match status" value="1"/>
</dbReference>
<evidence type="ECO:0000313" key="9">
    <source>
        <dbReference type="Proteomes" id="UP000828390"/>
    </source>
</evidence>
<evidence type="ECO:0008006" key="10">
    <source>
        <dbReference type="Google" id="ProtNLM"/>
    </source>
</evidence>
<dbReference type="GO" id="GO:0005730">
    <property type="term" value="C:nucleolus"/>
    <property type="evidence" value="ECO:0007669"/>
    <property type="project" value="UniProtKB-SubCell"/>
</dbReference>
<feature type="compositionally biased region" description="Basic and acidic residues" evidence="5">
    <location>
        <begin position="654"/>
        <end position="663"/>
    </location>
</feature>
<feature type="region of interest" description="Disordered" evidence="5">
    <location>
        <begin position="545"/>
        <end position="717"/>
    </location>
</feature>
<feature type="domain" description="ESF1 RRM" evidence="7">
    <location>
        <begin position="272"/>
        <end position="424"/>
    </location>
</feature>
<dbReference type="OrthoDB" id="431825at2759"/>
<evidence type="ECO:0000256" key="3">
    <source>
        <dbReference type="ARBA" id="ARBA00023054"/>
    </source>
</evidence>
<protein>
    <recommendedName>
        <fullName evidence="10">NUC153 domain-containing protein</fullName>
    </recommendedName>
</protein>
<feature type="region of interest" description="Disordered" evidence="5">
    <location>
        <begin position="52"/>
        <end position="262"/>
    </location>
</feature>
<feature type="region of interest" description="Disordered" evidence="5">
    <location>
        <begin position="740"/>
        <end position="783"/>
    </location>
</feature>
<feature type="compositionally biased region" description="Basic and acidic residues" evidence="5">
    <location>
        <begin position="577"/>
        <end position="589"/>
    </location>
</feature>
<feature type="domain" description="NUC153" evidence="6">
    <location>
        <begin position="724"/>
        <end position="751"/>
    </location>
</feature>
<accession>A0A9D4L750</accession>
<evidence type="ECO:0000259" key="6">
    <source>
        <dbReference type="Pfam" id="PF08159"/>
    </source>
</evidence>
<evidence type="ECO:0000313" key="8">
    <source>
        <dbReference type="EMBL" id="KAH3853250.1"/>
    </source>
</evidence>
<feature type="region of interest" description="Disordered" evidence="5">
    <location>
        <begin position="481"/>
        <end position="510"/>
    </location>
</feature>
<reference evidence="8" key="2">
    <citation type="submission" date="2020-11" db="EMBL/GenBank/DDBJ databases">
        <authorList>
            <person name="McCartney M.A."/>
            <person name="Auch B."/>
            <person name="Kono T."/>
            <person name="Mallez S."/>
            <person name="Becker A."/>
            <person name="Gohl D.M."/>
            <person name="Silverstein K.A.T."/>
            <person name="Koren S."/>
            <person name="Bechman K.B."/>
            <person name="Herman A."/>
            <person name="Abrahante J.E."/>
            <person name="Garbe J."/>
        </authorList>
    </citation>
    <scope>NUCLEOTIDE SEQUENCE</scope>
    <source>
        <strain evidence="8">Duluth1</strain>
        <tissue evidence="8">Whole animal</tissue>
    </source>
</reference>
<dbReference type="PANTHER" id="PTHR12202">
    <property type="entry name" value="ESF1 HOMOLOG"/>
    <property type="match status" value="1"/>
</dbReference>
<feature type="compositionally biased region" description="Basic and acidic residues" evidence="5">
    <location>
        <begin position="744"/>
        <end position="759"/>
    </location>
</feature>
<organism evidence="8 9">
    <name type="scientific">Dreissena polymorpha</name>
    <name type="common">Zebra mussel</name>
    <name type="synonym">Mytilus polymorpha</name>
    <dbReference type="NCBI Taxonomy" id="45954"/>
    <lineage>
        <taxon>Eukaryota</taxon>
        <taxon>Metazoa</taxon>
        <taxon>Spiralia</taxon>
        <taxon>Lophotrochozoa</taxon>
        <taxon>Mollusca</taxon>
        <taxon>Bivalvia</taxon>
        <taxon>Autobranchia</taxon>
        <taxon>Heteroconchia</taxon>
        <taxon>Euheterodonta</taxon>
        <taxon>Imparidentia</taxon>
        <taxon>Neoheterodontei</taxon>
        <taxon>Myida</taxon>
        <taxon>Dreissenoidea</taxon>
        <taxon>Dreissenidae</taxon>
        <taxon>Dreissena</taxon>
    </lineage>
</organism>
<evidence type="ECO:0000256" key="5">
    <source>
        <dbReference type="SAM" id="MobiDB-lite"/>
    </source>
</evidence>
<dbReference type="AlphaFoldDB" id="A0A9D4L750"/>
<feature type="compositionally biased region" description="Acidic residues" evidence="5">
    <location>
        <begin position="132"/>
        <end position="155"/>
    </location>
</feature>
<feature type="compositionally biased region" description="Acidic residues" evidence="5">
    <location>
        <begin position="234"/>
        <end position="246"/>
    </location>
</feature>
<keyword evidence="3" id="KW-0175">Coiled coil</keyword>
<dbReference type="Proteomes" id="UP000828390">
    <property type="component" value="Unassembled WGS sequence"/>
</dbReference>
<feature type="compositionally biased region" description="Basic and acidic residues" evidence="5">
    <location>
        <begin position="94"/>
        <end position="105"/>
    </location>
</feature>
<proteinExistence type="inferred from homology"/>
<gene>
    <name evidence="8" type="ORF">DPMN_095773</name>
</gene>
<name>A0A9D4L750_DREPO</name>
<feature type="compositionally biased region" description="Acidic residues" evidence="5">
    <location>
        <begin position="590"/>
        <end position="607"/>
    </location>
</feature>
<dbReference type="PANTHER" id="PTHR12202:SF0">
    <property type="entry name" value="ESF1 HOMOLOG"/>
    <property type="match status" value="1"/>
</dbReference>
<feature type="compositionally biased region" description="Basic residues" evidence="5">
    <location>
        <begin position="760"/>
        <end position="770"/>
    </location>
</feature>
<dbReference type="InterPro" id="IPR039754">
    <property type="entry name" value="Esf1"/>
</dbReference>
<keyword evidence="9" id="KW-1185">Reference proteome</keyword>
<feature type="compositionally biased region" description="Basic and acidic residues" evidence="5">
    <location>
        <begin position="247"/>
        <end position="262"/>
    </location>
</feature>
<feature type="compositionally biased region" description="Basic and acidic residues" evidence="5">
    <location>
        <begin position="703"/>
        <end position="713"/>
    </location>
</feature>
<evidence type="ECO:0000259" key="7">
    <source>
        <dbReference type="Pfam" id="PF25121"/>
    </source>
</evidence>
<feature type="region of interest" description="Disordered" evidence="5">
    <location>
        <begin position="318"/>
        <end position="354"/>
    </location>
</feature>
<feature type="compositionally biased region" description="Acidic residues" evidence="5">
    <location>
        <begin position="338"/>
        <end position="353"/>
    </location>
</feature>
<comment type="caution">
    <text evidence="8">The sequence shown here is derived from an EMBL/GenBank/DDBJ whole genome shotgun (WGS) entry which is preliminary data.</text>
</comment>
<dbReference type="EMBL" id="JAIWYP010000003">
    <property type="protein sequence ID" value="KAH3853250.1"/>
    <property type="molecule type" value="Genomic_DNA"/>
</dbReference>
<evidence type="ECO:0000256" key="4">
    <source>
        <dbReference type="ARBA" id="ARBA00023242"/>
    </source>
</evidence>
<dbReference type="Pfam" id="PF08159">
    <property type="entry name" value="NUC153"/>
    <property type="match status" value="1"/>
</dbReference>
<feature type="compositionally biased region" description="Acidic residues" evidence="5">
    <location>
        <begin position="71"/>
        <end position="91"/>
    </location>
</feature>
<comment type="subcellular location">
    <subcellularLocation>
        <location evidence="1">Nucleus</location>
        <location evidence="1">Nucleolus</location>
    </subcellularLocation>
</comment>
<dbReference type="GO" id="GO:0003723">
    <property type="term" value="F:RNA binding"/>
    <property type="evidence" value="ECO:0007669"/>
    <property type="project" value="TreeGrafter"/>
</dbReference>
<sequence>MEEVLKDDRFAHVAKDPRFRKVPLKERKVKIDNRFKHMFKDKRFKMKYTVDKRGRPVNLTTNENLKKYYELSDEDSSDANEDVDEDEEDGNVNDARDEVPKPKEKIKAKRKPKEGKLKVKHKKLVKGKQNDEDSSDANDDVDKDDDDEDNGDNASDEISKPIQKGKSKGKQKKVEDLVKGKQVPDAVTKKKQDIEDEDDSDEESEEESEEDFPTNDSGVDLARGVGNAYSSSSSDDDSSEDDDDDDGGKTVDDFDHGWGERDENVVAMEEATCRLAVCNMDWDRMKARDIYMLLNSFKPTKGLIKSVKVYPSEFGKERMAEEEKQGPKELTEIKIEGDFEEEDDEGRTEDDEGTSYHMEKLREYQLKRLRYYYAVVECDTAATADTIYKECDGLEYESSCTRLDLRFIPDDMDFEETDVTSSCTEAPANYKPIFFNNAALSQSKVDLTWDETDRERVQLTAEQFSKSGDDIEEENLKAYLASSSDEEAPDYSTAAAEDDDEVGGSGDEDRQINKYKALLLDMDRQQEKGKGDVQMEITWEPGLKETTETILKKKKKHKDSTVWEEYLEKRKEKKMKKLEERKNKKKMWEQDDQFMDDNDDNSEEDTGPQEGELAFSDDEVPGGVDSFMMAGEDLGKKNNKKKDKKNKMGKKHKESPDPDDPQKIAELSLLMMGGGEEEGKKHFNFNDLVEEEGQKKKKKKMKKREEMKGIGKESEEDFQVNVTDPRFSAVYDSHLFNIDPSAPEFRKTKGTELMISEKLKRNRDPKKNKRAKSDNNLDKSSSIIKKVKLDESDKLAMKDDSLANLVKSVKAKTKHFQTNKVKR</sequence>